<gene>
    <name evidence="10" type="ORF">H257_10798</name>
</gene>
<dbReference type="PANTHER" id="PTHR18896:SF76">
    <property type="entry name" value="PHOSPHOLIPASE"/>
    <property type="match status" value="1"/>
</dbReference>
<reference evidence="10" key="1">
    <citation type="submission" date="2013-12" db="EMBL/GenBank/DDBJ databases">
        <title>The Genome Sequence of Aphanomyces astaci APO3.</title>
        <authorList>
            <consortium name="The Broad Institute Genomics Platform"/>
            <person name="Russ C."/>
            <person name="Tyler B."/>
            <person name="van West P."/>
            <person name="Dieguez-Uribeondo J."/>
            <person name="Young S.K."/>
            <person name="Zeng Q."/>
            <person name="Gargeya S."/>
            <person name="Fitzgerald M."/>
            <person name="Abouelleil A."/>
            <person name="Alvarado L."/>
            <person name="Chapman S.B."/>
            <person name="Gainer-Dewar J."/>
            <person name="Goldberg J."/>
            <person name="Griggs A."/>
            <person name="Gujja S."/>
            <person name="Hansen M."/>
            <person name="Howarth C."/>
            <person name="Imamovic A."/>
            <person name="Ireland A."/>
            <person name="Larimer J."/>
            <person name="McCowan C."/>
            <person name="Murphy C."/>
            <person name="Pearson M."/>
            <person name="Poon T.W."/>
            <person name="Priest M."/>
            <person name="Roberts A."/>
            <person name="Saif S."/>
            <person name="Shea T."/>
            <person name="Sykes S."/>
            <person name="Wortman J."/>
            <person name="Nusbaum C."/>
            <person name="Birren B."/>
        </authorList>
    </citation>
    <scope>NUCLEOTIDE SEQUENCE [LARGE SCALE GENOMIC DNA]</scope>
    <source>
        <strain evidence="10">APO3</strain>
    </source>
</reference>
<evidence type="ECO:0000256" key="6">
    <source>
        <dbReference type="ARBA" id="ARBA00023098"/>
    </source>
</evidence>
<dbReference type="SMART" id="SM00155">
    <property type="entry name" value="PLDc"/>
    <property type="match status" value="2"/>
</dbReference>
<evidence type="ECO:0000313" key="10">
    <source>
        <dbReference type="EMBL" id="ETV74674.1"/>
    </source>
</evidence>
<dbReference type="GO" id="GO:0004630">
    <property type="term" value="F:phospholipase D activity"/>
    <property type="evidence" value="ECO:0007669"/>
    <property type="project" value="UniProtKB-EC"/>
</dbReference>
<dbReference type="InterPro" id="IPR025202">
    <property type="entry name" value="PLD-like_dom"/>
</dbReference>
<evidence type="ECO:0000256" key="5">
    <source>
        <dbReference type="ARBA" id="ARBA00022963"/>
    </source>
</evidence>
<feature type="region of interest" description="Disordered" evidence="7">
    <location>
        <begin position="1467"/>
        <end position="1508"/>
    </location>
</feature>
<feature type="region of interest" description="Disordered" evidence="7">
    <location>
        <begin position="1"/>
        <end position="24"/>
    </location>
</feature>
<keyword evidence="6" id="KW-0443">Lipid metabolism</keyword>
<evidence type="ECO:0000256" key="8">
    <source>
        <dbReference type="SAM" id="Phobius"/>
    </source>
</evidence>
<dbReference type="Pfam" id="PF13091">
    <property type="entry name" value="PLDc_2"/>
    <property type="match status" value="1"/>
</dbReference>
<proteinExistence type="predicted"/>
<dbReference type="InterPro" id="IPR001736">
    <property type="entry name" value="PLipase_D/transphosphatidylase"/>
</dbReference>
<dbReference type="EMBL" id="KI913143">
    <property type="protein sequence ID" value="ETV74674.1"/>
    <property type="molecule type" value="Genomic_DNA"/>
</dbReference>
<keyword evidence="8" id="KW-0472">Membrane</keyword>
<dbReference type="InterPro" id="IPR015679">
    <property type="entry name" value="PLipase_D_fam"/>
</dbReference>
<feature type="compositionally biased region" description="Polar residues" evidence="7">
    <location>
        <begin position="1422"/>
        <end position="1437"/>
    </location>
</feature>
<evidence type="ECO:0000256" key="7">
    <source>
        <dbReference type="SAM" id="MobiDB-lite"/>
    </source>
</evidence>
<dbReference type="EC" id="3.1.4.4" evidence="2"/>
<sequence length="1554" mass="175965">MMDSGGGVECLRTTPSHQDTTSSMDYDLDLEIEGTNFADPRIRAKTDDSTMSHTSHLTGNNNMDTPSRSFILHIDDVRVMRKRQLIPSCLFCGRVKVDKLPEWTIQFSQKELLRLHICVNWYLLCHLHRPVWMPWSLILEKRASKRCQDKDLVETYLRTLVLVPKLHECEALLSFLEVSASRLASNLRTLSHKEGYVHMKISGSNQIPLQKFCSHRMEKVYRHSYRIFLRIAFVASMLLLMWPFLILAVMAVANPSFVNEVVQSGRIITGKNSSDSLAAIIFAICVLFVLGFIYKFFERRLGTVRRWAALKSNCIAFYKHRCDVEPSEVVLFDTQFQVAQGNYKQGVSWMVNGLTVRNKGGYVEIDCGHYYTRLLSVLALSLSFFIVVSITASGLHYKPVPLHLFPLATAMSDDTNKSFPLLRLNQANNKEGYDDDERNHPAFCGFAFDQPIKPALFKRRADGLHIMTLARNSNATFAKAAEYIDNSGFDILTTRMFNEYFAKQANQLIAVVGRVTDAPVLRVPGRLMLPDFDKSTRFFGISGRFDRLGDKLVVNDNATIDASAVLCDFAVDVSSVTLTNFTIMLGALLAGSLVASSLGLLANYLLSFVGLWHAHVRRDEWLDALHEVPPQPPRHRFLSFAPKRDQAWLKWHVDGEDTYTAMREAILGAKHRIFIAGWWICPDLLLERQDAASRIPLKELLLAKAQEGVVIHVLLYQEVQVAMDLGSYYAMKQLRCHPNIRVLRDPDFQVQSFGFWSHHEKVIVVDFDVAFVGGLDLALGRFDTSEHLLSDPGIDGATHWWPGKDYSNPIIKDFVRVNDARENLIDRDHVPRMPWHDVHCSMLGPVVQDVAAHFIERWNFVCSKRDNSLRTDWCVCCRSRRFKYLPKSILPWMPDPTTPPAATLLADGGYSPCSVQVVRSVSSWSAGVPTESSIHTAYCDCIRAAKHFVYIENQFFISGLETDVVILNRVVQALVDRIVVAVAQGQVFRVVVFMPLLPGIEGNVRSKQSLTHLHAVMHWQYATIRTNLMGALAKVTTRPDEYVLFVGLRTYGVMPNGRCVTEQIYIHSKLCIVDDTTVICGSANINDRSMNGDRDSEIAVVVDDSTFTLGTINGRPANQGTLATRLRLQLFQEHLGLDDVSVVADPTSDATWQFLRHRAQANTDLFEQVFRCAPSNKFRSFDCFDSQWHQLDAIYENQRLNPLRALAAWGADNLLAEGDYAAWTDVNGIPIPMEKVHRDDYVVVPDPLFPLLSSDDQGWYYARNFKIFQDMRVHRGTTPRVRKRDKFQHFMADRLLAQVRRRKYVKLSSLPVLNGSFIDTVPVLRDHDDKDSFYAKWRQWGSKKKLKPPPPPASLRSSTEYHELYDARSSHPRGILLPQLPLHQLLPPTTSSRRRPHLPSRYSDSELDYPPHPRPVLRLSESDVTPSNTPPHNTTDSLAKEPSRSWLASIQSLEMNLPPIFLRSKLHHDRDDNSSSSSSSSNEYGDEVLSPSPSIAASSPSEAQLGNVHTNAETQEVSAHATLRAIQGHVVMFPLEFLVEETLKPSILPRSLHI</sequence>
<keyword evidence="8" id="KW-1133">Transmembrane helix</keyword>
<keyword evidence="4" id="KW-0378">Hydrolase</keyword>
<dbReference type="PANTHER" id="PTHR18896">
    <property type="entry name" value="PHOSPHOLIPASE D"/>
    <property type="match status" value="1"/>
</dbReference>
<name>W4G6K0_APHAT</name>
<dbReference type="VEuPathDB" id="FungiDB:H257_10798"/>
<organism evidence="10">
    <name type="scientific">Aphanomyces astaci</name>
    <name type="common">Crayfish plague agent</name>
    <dbReference type="NCBI Taxonomy" id="112090"/>
    <lineage>
        <taxon>Eukaryota</taxon>
        <taxon>Sar</taxon>
        <taxon>Stramenopiles</taxon>
        <taxon>Oomycota</taxon>
        <taxon>Saprolegniomycetes</taxon>
        <taxon>Saprolegniales</taxon>
        <taxon>Verrucalvaceae</taxon>
        <taxon>Aphanomyces</taxon>
    </lineage>
</organism>
<dbReference type="CDD" id="cd06093">
    <property type="entry name" value="PX_domain"/>
    <property type="match status" value="1"/>
</dbReference>
<evidence type="ECO:0000256" key="4">
    <source>
        <dbReference type="ARBA" id="ARBA00022801"/>
    </source>
</evidence>
<comment type="catalytic activity">
    <reaction evidence="1">
        <text>a 1,2-diacyl-sn-glycero-3-phosphocholine + H2O = a 1,2-diacyl-sn-glycero-3-phosphate + choline + H(+)</text>
        <dbReference type="Rhea" id="RHEA:14445"/>
        <dbReference type="ChEBI" id="CHEBI:15354"/>
        <dbReference type="ChEBI" id="CHEBI:15377"/>
        <dbReference type="ChEBI" id="CHEBI:15378"/>
        <dbReference type="ChEBI" id="CHEBI:57643"/>
        <dbReference type="ChEBI" id="CHEBI:58608"/>
        <dbReference type="EC" id="3.1.4.4"/>
    </reaction>
</comment>
<feature type="compositionally biased region" description="Polar residues" evidence="7">
    <location>
        <begin position="13"/>
        <end position="24"/>
    </location>
</feature>
<dbReference type="GeneID" id="20812794"/>
<feature type="domain" description="PLD phosphodiesterase" evidence="9">
    <location>
        <begin position="1062"/>
        <end position="1089"/>
    </location>
</feature>
<feature type="transmembrane region" description="Helical" evidence="8">
    <location>
        <begin position="227"/>
        <end position="257"/>
    </location>
</feature>
<dbReference type="RefSeq" id="XP_009835761.1">
    <property type="nucleotide sequence ID" value="XM_009837459.1"/>
</dbReference>
<feature type="domain" description="PLD phosphodiesterase" evidence="9">
    <location>
        <begin position="754"/>
        <end position="781"/>
    </location>
</feature>
<evidence type="ECO:0000259" key="9">
    <source>
        <dbReference type="PROSITE" id="PS50035"/>
    </source>
</evidence>
<dbReference type="Pfam" id="PF00614">
    <property type="entry name" value="PLDc"/>
    <property type="match status" value="1"/>
</dbReference>
<dbReference type="SUPFAM" id="SSF56024">
    <property type="entry name" value="Phospholipase D/nuclease"/>
    <property type="match status" value="2"/>
</dbReference>
<dbReference type="STRING" id="112090.W4G6K0"/>
<dbReference type="CDD" id="cd09141">
    <property type="entry name" value="PLDc_vPLD1_2_yPLD_like_2"/>
    <property type="match status" value="1"/>
</dbReference>
<accession>W4G6K0</accession>
<dbReference type="OrthoDB" id="14911at2759"/>
<dbReference type="GO" id="GO:0009395">
    <property type="term" value="P:phospholipid catabolic process"/>
    <property type="evidence" value="ECO:0007669"/>
    <property type="project" value="TreeGrafter"/>
</dbReference>
<keyword evidence="5" id="KW-0442">Lipid degradation</keyword>
<keyword evidence="8" id="KW-0812">Transmembrane</keyword>
<protein>
    <recommendedName>
        <fullName evidence="2">phospholipase D</fullName>
        <ecNumber evidence="2">3.1.4.4</ecNumber>
    </recommendedName>
</protein>
<keyword evidence="3" id="KW-0677">Repeat</keyword>
<feature type="transmembrane region" description="Helical" evidence="8">
    <location>
        <begin position="277"/>
        <end position="297"/>
    </location>
</feature>
<evidence type="ECO:0000256" key="2">
    <source>
        <dbReference type="ARBA" id="ARBA00012027"/>
    </source>
</evidence>
<feature type="region of interest" description="Disordered" evidence="7">
    <location>
        <begin position="1385"/>
        <end position="1443"/>
    </location>
</feature>
<dbReference type="GO" id="GO:0005886">
    <property type="term" value="C:plasma membrane"/>
    <property type="evidence" value="ECO:0007669"/>
    <property type="project" value="TreeGrafter"/>
</dbReference>
<feature type="compositionally biased region" description="Low complexity" evidence="7">
    <location>
        <begin position="1490"/>
        <end position="1503"/>
    </location>
</feature>
<dbReference type="PROSITE" id="PS50035">
    <property type="entry name" value="PLD"/>
    <property type="match status" value="2"/>
</dbReference>
<dbReference type="Gene3D" id="3.30.870.10">
    <property type="entry name" value="Endonuclease Chain A"/>
    <property type="match status" value="2"/>
</dbReference>
<evidence type="ECO:0000256" key="3">
    <source>
        <dbReference type="ARBA" id="ARBA00022737"/>
    </source>
</evidence>
<evidence type="ECO:0000256" key="1">
    <source>
        <dbReference type="ARBA" id="ARBA00000798"/>
    </source>
</evidence>
<feature type="transmembrane region" description="Helical" evidence="8">
    <location>
        <begin position="374"/>
        <end position="397"/>
    </location>
</feature>